<dbReference type="InterPro" id="IPR033129">
    <property type="entry name" value="PEPCASE_His_AS"/>
</dbReference>
<accession>A0ABV9SZB7</accession>
<dbReference type="Pfam" id="PF00311">
    <property type="entry name" value="PEPcase"/>
    <property type="match status" value="1"/>
</dbReference>
<protein>
    <recommendedName>
        <fullName evidence="2">Phosphoenolpyruvate carboxylase</fullName>
    </recommendedName>
</protein>
<evidence type="ECO:0000256" key="3">
    <source>
        <dbReference type="PROSITE-ProRule" id="PRU10111"/>
    </source>
</evidence>
<dbReference type="InterPro" id="IPR018129">
    <property type="entry name" value="PEP_COase_Lys_AS"/>
</dbReference>
<feature type="active site" evidence="3">
    <location>
        <position position="132"/>
    </location>
</feature>
<feature type="active site" evidence="4">
    <location>
        <position position="561"/>
    </location>
</feature>
<evidence type="ECO:0000313" key="6">
    <source>
        <dbReference type="Proteomes" id="UP001595818"/>
    </source>
</evidence>
<dbReference type="Gene3D" id="1.20.1440.90">
    <property type="entry name" value="Phosphoenolpyruvate/pyruvate domain"/>
    <property type="match status" value="1"/>
</dbReference>
<gene>
    <name evidence="5" type="ORF">ACFPFU_08835</name>
</gene>
<comment type="caution">
    <text evidence="5">The sequence shown here is derived from an EMBL/GenBank/DDBJ whole genome shotgun (WGS) entry which is preliminary data.</text>
</comment>
<dbReference type="PANTHER" id="PTHR30523:SF32">
    <property type="entry name" value="PHOSPHOENOLPYRUVATE CARBOXYLASE"/>
    <property type="match status" value="1"/>
</dbReference>
<reference evidence="6" key="1">
    <citation type="journal article" date="2019" name="Int. J. Syst. Evol. Microbiol.">
        <title>The Global Catalogue of Microorganisms (GCM) 10K type strain sequencing project: providing services to taxonomists for standard genome sequencing and annotation.</title>
        <authorList>
            <consortium name="The Broad Institute Genomics Platform"/>
            <consortium name="The Broad Institute Genome Sequencing Center for Infectious Disease"/>
            <person name="Wu L."/>
            <person name="Ma J."/>
        </authorList>
    </citation>
    <scope>NUCLEOTIDE SEQUENCE [LARGE SCALE GENOMIC DNA]</scope>
    <source>
        <strain evidence="6">CGMCC 4.7466</strain>
    </source>
</reference>
<comment type="function">
    <text evidence="1">Forms oxaloacetate, a four-carbon dicarboxylic acid source for the tricarboxylic acid cycle.</text>
</comment>
<dbReference type="RefSeq" id="WP_377063588.1">
    <property type="nucleotide sequence ID" value="NZ_JBHSJJ010000004.1"/>
</dbReference>
<evidence type="ECO:0000256" key="4">
    <source>
        <dbReference type="PROSITE-ProRule" id="PRU10112"/>
    </source>
</evidence>
<dbReference type="PROSITE" id="PS00781">
    <property type="entry name" value="PEPCASE_1"/>
    <property type="match status" value="1"/>
</dbReference>
<dbReference type="InterPro" id="IPR015813">
    <property type="entry name" value="Pyrv/PenolPyrv_kinase-like_dom"/>
</dbReference>
<dbReference type="EMBL" id="JBHSJJ010000004">
    <property type="protein sequence ID" value="MFC4871788.1"/>
    <property type="molecule type" value="Genomic_DNA"/>
</dbReference>
<keyword evidence="6" id="KW-1185">Reference proteome</keyword>
<dbReference type="InterPro" id="IPR021135">
    <property type="entry name" value="PEP_COase"/>
</dbReference>
<evidence type="ECO:0000256" key="1">
    <source>
        <dbReference type="ARBA" id="ARBA00003670"/>
    </source>
</evidence>
<organism evidence="5 6">
    <name type="scientific">Negadavirga shengliensis</name>
    <dbReference type="NCBI Taxonomy" id="1389218"/>
    <lineage>
        <taxon>Bacteria</taxon>
        <taxon>Pseudomonadati</taxon>
        <taxon>Bacteroidota</taxon>
        <taxon>Cytophagia</taxon>
        <taxon>Cytophagales</taxon>
        <taxon>Cyclobacteriaceae</taxon>
        <taxon>Negadavirga</taxon>
    </lineage>
</organism>
<dbReference type="PROSITE" id="PS00393">
    <property type="entry name" value="PEPCASE_2"/>
    <property type="match status" value="1"/>
</dbReference>
<evidence type="ECO:0000313" key="5">
    <source>
        <dbReference type="EMBL" id="MFC4871788.1"/>
    </source>
</evidence>
<dbReference type="PANTHER" id="PTHR30523">
    <property type="entry name" value="PHOSPHOENOLPYRUVATE CARBOXYLASE"/>
    <property type="match status" value="1"/>
</dbReference>
<dbReference type="PRINTS" id="PR00150">
    <property type="entry name" value="PEPCARBXLASE"/>
</dbReference>
<proteinExistence type="predicted"/>
<sequence>MKAFSEESIFDKINRDMDFLTRCFRKVLKDLGEEQLADLLTKKVNPAEVAKVSIELEEKHIQVLSIYLQLMNLVEENTAVQARRRQIDSWGLQSVRGSWAETFRRWKSQGLTETHMLTVIRAIKVIPVLTAHPTEAKRASILNLHREIYLNLVKLENTTFSFSERKIIEQEIMTLLERWWRTGEVYLEKPTVEMERNNVMHYFSKVFPKALQHTDANLKQNWLEMGFDKDNLCLPEHFPTLQFGSWVGGDRDGHPYVTASLTHNTLKEHRKAALLLLHSQLLELAADMSFSEIRNTVPQFFLREIVKKKNTFGQEGEKAVNRNPYEPWRQFINLLVLQLENTIKNEVTEDQPYYTGPEDLAKDLLILRNSLMEIGAKRIVESMLFSIERQVQCFGFHLARLDIRQNSSFHDKAMEQILQETYPELPPYSDWPEEKRIRFITDELKSDRPFATADKSFGPEADKVLECFRAVKEFTGKYGPHGVGSFIVSMTRRVSDLLLVYLFFREVGLDRKVFQVVPLFETIEDLLNADKILDDFLSHPINQKSESDIQEVMLGYSDSNKDGGIIASRWHIYQAEQQLQQVGTKHGIRLRYFHGIGGTISRGGGKYHRFLDSMPPGNLSGEIKLTVQGETIAQQFANLLTATYNLEMLLSGTALQTGYRLFPQDHSDYPIDALRKLSSYAKDSYTRLIHHPLFIEFYGEATPIDVLELSKIGSRPARRTGTRNLEDLRAIPWVFSWSQSRFHLTGWFGIGHALKRLKATHQDNYHQLRKFANEWPLLKYILIQVETNLMNSDPDIMKTYAGLVKVEQTRAEIMSIISSEYQESLDQIGAMFDLDRGKRRPGLLDRLQRRKNALSALHELQIKNLKQWRKRKGQDDSDEESLVTRLLEITTALASGLKNTG</sequence>
<name>A0ABV9SZB7_9BACT</name>
<dbReference type="Proteomes" id="UP001595818">
    <property type="component" value="Unassembled WGS sequence"/>
</dbReference>
<dbReference type="SUPFAM" id="SSF51621">
    <property type="entry name" value="Phosphoenolpyruvate/pyruvate domain"/>
    <property type="match status" value="1"/>
</dbReference>
<evidence type="ECO:0000256" key="2">
    <source>
        <dbReference type="ARBA" id="ARBA00022419"/>
    </source>
</evidence>